<dbReference type="InterPro" id="IPR000917">
    <property type="entry name" value="Sulfatase_N"/>
</dbReference>
<proteinExistence type="inferred from homology"/>
<feature type="domain" description="Sulfatase N-terminal" evidence="4">
    <location>
        <begin position="36"/>
        <end position="384"/>
    </location>
</feature>
<accession>A0A7X9RWS3</accession>
<organism evidence="5 6">
    <name type="scientific">Flammeovirga aprica JL-4</name>
    <dbReference type="NCBI Taxonomy" id="694437"/>
    <lineage>
        <taxon>Bacteria</taxon>
        <taxon>Pseudomonadati</taxon>
        <taxon>Bacteroidota</taxon>
        <taxon>Cytophagia</taxon>
        <taxon>Cytophagales</taxon>
        <taxon>Flammeovirgaceae</taxon>
        <taxon>Flammeovirga</taxon>
    </lineage>
</organism>
<dbReference type="InterPro" id="IPR024607">
    <property type="entry name" value="Sulfatase_CS"/>
</dbReference>
<comment type="similarity">
    <text evidence="1">Belongs to the sulfatase family.</text>
</comment>
<evidence type="ECO:0000259" key="4">
    <source>
        <dbReference type="Pfam" id="PF00884"/>
    </source>
</evidence>
<dbReference type="Proteomes" id="UP000576082">
    <property type="component" value="Unassembled WGS sequence"/>
</dbReference>
<keyword evidence="3" id="KW-0732">Signal</keyword>
<dbReference type="PROSITE" id="PS51257">
    <property type="entry name" value="PROKAR_LIPOPROTEIN"/>
    <property type="match status" value="1"/>
</dbReference>
<dbReference type="InterPro" id="IPR052701">
    <property type="entry name" value="GAG_Ulvan_Degrading_Sulfatases"/>
</dbReference>
<dbReference type="RefSeq" id="WP_169658392.1">
    <property type="nucleotide sequence ID" value="NZ_JABANE010000056.1"/>
</dbReference>
<feature type="chain" id="PRO_5031406967" evidence="3">
    <location>
        <begin position="23"/>
        <end position="495"/>
    </location>
</feature>
<evidence type="ECO:0000256" key="3">
    <source>
        <dbReference type="SAM" id="SignalP"/>
    </source>
</evidence>
<dbReference type="Gene3D" id="3.40.720.10">
    <property type="entry name" value="Alkaline Phosphatase, subunit A"/>
    <property type="match status" value="1"/>
</dbReference>
<evidence type="ECO:0000313" key="5">
    <source>
        <dbReference type="EMBL" id="NME70146.1"/>
    </source>
</evidence>
<evidence type="ECO:0000313" key="6">
    <source>
        <dbReference type="Proteomes" id="UP000576082"/>
    </source>
</evidence>
<sequence length="495" mass="56185">MKLLKSYLFFLFPFLLFGCASSKSNKQKEAKSSKLPNIVYILCDDAGWGDLSCYGQQKFSTPHIDALANSGMKFTDHYAGSSVCSPSRSTLFTGQHTGHTAVRGNKEVYPEGQHPLSENTFNIAKMLKSKGYTTGMFGKWGLGFPGSEGAPNAQGFDEFFGYNCQRLAHTYYPLYLRHNGEKVDLKRNEKDEKQEYAHAIVHQKALDFLDQQKDEPFFLYLPYTIPHAELLVPNDTTFARFKKLFPQQRGFKDQKNTDPEFSQEKRFIQGVYGDQEYPHAAFATMMTYLDRSVGDIMKKLREKGFDENTIVIFSSDNGPHIEGGADPYFFNSNGPFKGVKRDLYEGGIRVPMIVSWKGVVTEGSTSDHPSAFWDVLPTFAEIVGAEIPQDHNIDGISFLPTLKGKQQKEHEYMYWEFHGGGGRVATRFGKWKGVQYHLNKPEKSKIELYDLSVDAGEEKDVSAQYPEIVEKVKTIFATARERSEDFKMPGEQYLK</sequence>
<name>A0A7X9RWS3_9BACT</name>
<dbReference type="Gene3D" id="3.30.1120.10">
    <property type="match status" value="1"/>
</dbReference>
<dbReference type="PROSITE" id="PS00523">
    <property type="entry name" value="SULFATASE_1"/>
    <property type="match status" value="1"/>
</dbReference>
<keyword evidence="6" id="KW-1185">Reference proteome</keyword>
<keyword evidence="2" id="KW-0378">Hydrolase</keyword>
<dbReference type="EMBL" id="JABANE010000056">
    <property type="protein sequence ID" value="NME70146.1"/>
    <property type="molecule type" value="Genomic_DNA"/>
</dbReference>
<dbReference type="PANTHER" id="PTHR43751:SF3">
    <property type="entry name" value="SULFATASE N-TERMINAL DOMAIN-CONTAINING PROTEIN"/>
    <property type="match status" value="1"/>
</dbReference>
<dbReference type="AlphaFoldDB" id="A0A7X9RWS3"/>
<evidence type="ECO:0000256" key="2">
    <source>
        <dbReference type="ARBA" id="ARBA00022801"/>
    </source>
</evidence>
<dbReference type="PANTHER" id="PTHR43751">
    <property type="entry name" value="SULFATASE"/>
    <property type="match status" value="1"/>
</dbReference>
<comment type="caution">
    <text evidence="5">The sequence shown here is derived from an EMBL/GenBank/DDBJ whole genome shotgun (WGS) entry which is preliminary data.</text>
</comment>
<gene>
    <name evidence="5" type="ORF">HHU12_19380</name>
</gene>
<dbReference type="Pfam" id="PF00884">
    <property type="entry name" value="Sulfatase"/>
    <property type="match status" value="1"/>
</dbReference>
<dbReference type="InterPro" id="IPR017850">
    <property type="entry name" value="Alkaline_phosphatase_core_sf"/>
</dbReference>
<dbReference type="CDD" id="cd16145">
    <property type="entry name" value="ARS_like"/>
    <property type="match status" value="1"/>
</dbReference>
<protein>
    <submittedName>
        <fullName evidence="5">Arylsulfatase</fullName>
    </submittedName>
</protein>
<dbReference type="GO" id="GO:0016787">
    <property type="term" value="F:hydrolase activity"/>
    <property type="evidence" value="ECO:0007669"/>
    <property type="project" value="UniProtKB-KW"/>
</dbReference>
<dbReference type="SUPFAM" id="SSF53649">
    <property type="entry name" value="Alkaline phosphatase-like"/>
    <property type="match status" value="1"/>
</dbReference>
<evidence type="ECO:0000256" key="1">
    <source>
        <dbReference type="ARBA" id="ARBA00008779"/>
    </source>
</evidence>
<reference evidence="5 6" key="1">
    <citation type="submission" date="2020-04" db="EMBL/GenBank/DDBJ databases">
        <title>Flammeovirga sp. SR4, a novel species isolated from seawater.</title>
        <authorList>
            <person name="Wang X."/>
        </authorList>
    </citation>
    <scope>NUCLEOTIDE SEQUENCE [LARGE SCALE GENOMIC DNA]</scope>
    <source>
        <strain evidence="5 6">ATCC 23126</strain>
    </source>
</reference>
<feature type="signal peptide" evidence="3">
    <location>
        <begin position="1"/>
        <end position="22"/>
    </location>
</feature>